<proteinExistence type="inferred from homology"/>
<dbReference type="InterPro" id="IPR005371">
    <property type="entry name" value="UPF0181"/>
</dbReference>
<dbReference type="OrthoDB" id="6522084at2"/>
<name>A0A380TYG5_9PAST</name>
<keyword evidence="3" id="KW-1185">Reference proteome</keyword>
<evidence type="ECO:0000313" key="2">
    <source>
        <dbReference type="EMBL" id="SUT93082.1"/>
    </source>
</evidence>
<reference evidence="2 3" key="1">
    <citation type="submission" date="2018-06" db="EMBL/GenBank/DDBJ databases">
        <authorList>
            <consortium name="Pathogen Informatics"/>
            <person name="Doyle S."/>
        </authorList>
    </citation>
    <scope>NUCLEOTIDE SEQUENCE [LARGE SCALE GENOMIC DNA]</scope>
    <source>
        <strain evidence="2 3">NCTC10801</strain>
    </source>
</reference>
<dbReference type="Pfam" id="PF03701">
    <property type="entry name" value="UPF0181"/>
    <property type="match status" value="1"/>
</dbReference>
<dbReference type="NCBIfam" id="NF003476">
    <property type="entry name" value="PRK05114.1"/>
    <property type="match status" value="1"/>
</dbReference>
<comment type="similarity">
    <text evidence="1">Belongs to the UPF0181 family.</text>
</comment>
<dbReference type="EMBL" id="UFRQ01000003">
    <property type="protein sequence ID" value="SUT93082.1"/>
    <property type="molecule type" value="Genomic_DNA"/>
</dbReference>
<accession>A0A380TYG5</accession>
<gene>
    <name evidence="2" type="ORF">NCTC10801_01882</name>
</gene>
<dbReference type="Proteomes" id="UP000254649">
    <property type="component" value="Unassembled WGS sequence"/>
</dbReference>
<dbReference type="HAMAP" id="MF_00507">
    <property type="entry name" value="UPF0181"/>
    <property type="match status" value="1"/>
</dbReference>
<protein>
    <recommendedName>
        <fullName evidence="1">UPF0181 protein NCTC10801_01882</fullName>
    </recommendedName>
</protein>
<sequence length="53" mass="5824">MLDSALLGLTHEQQQQAVEKVQKLMAQGIPVGQAIALVAKELREAHQEETKNT</sequence>
<dbReference type="AlphaFoldDB" id="A0A380TYG5"/>
<evidence type="ECO:0000256" key="1">
    <source>
        <dbReference type="HAMAP-Rule" id="MF_00507"/>
    </source>
</evidence>
<evidence type="ECO:0000313" key="3">
    <source>
        <dbReference type="Proteomes" id="UP000254649"/>
    </source>
</evidence>
<organism evidence="2 3">
    <name type="scientific">[Actinobacillus] rossii</name>
    <dbReference type="NCBI Taxonomy" id="123820"/>
    <lineage>
        <taxon>Bacteria</taxon>
        <taxon>Pseudomonadati</taxon>
        <taxon>Pseudomonadota</taxon>
        <taxon>Gammaproteobacteria</taxon>
        <taxon>Pasteurellales</taxon>
        <taxon>Pasteurellaceae</taxon>
    </lineage>
</organism>